<organism evidence="7 8">
    <name type="scientific">Actinoplanes awajinensis subsp. mycoplanecinus</name>
    <dbReference type="NCBI Taxonomy" id="135947"/>
    <lineage>
        <taxon>Bacteria</taxon>
        <taxon>Bacillati</taxon>
        <taxon>Actinomycetota</taxon>
        <taxon>Actinomycetes</taxon>
        <taxon>Micromonosporales</taxon>
        <taxon>Micromonosporaceae</taxon>
        <taxon>Actinoplanes</taxon>
    </lineage>
</organism>
<dbReference type="PANTHER" id="PTHR11069:SF23">
    <property type="entry name" value="LYSOSOMAL ACID GLUCOSYLCERAMIDASE"/>
    <property type="match status" value="1"/>
</dbReference>
<evidence type="ECO:0000313" key="8">
    <source>
        <dbReference type="Proteomes" id="UP000053244"/>
    </source>
</evidence>
<dbReference type="InterPro" id="IPR033453">
    <property type="entry name" value="Glyco_hydro_30_TIM-barrel"/>
</dbReference>
<dbReference type="InterPro" id="IPR001139">
    <property type="entry name" value="Glyco_hydro_30"/>
</dbReference>
<dbReference type="Proteomes" id="UP000053244">
    <property type="component" value="Unassembled WGS sequence"/>
</dbReference>
<dbReference type="InterPro" id="IPR017853">
    <property type="entry name" value="GH"/>
</dbReference>
<keyword evidence="3 4" id="KW-0378">Hydrolase</keyword>
<dbReference type="Pfam" id="PF00652">
    <property type="entry name" value="Ricin_B_lectin"/>
    <property type="match status" value="1"/>
</dbReference>
<proteinExistence type="inferred from homology"/>
<dbReference type="SUPFAM" id="SSF51011">
    <property type="entry name" value="Glycosyl hydrolase domain"/>
    <property type="match status" value="1"/>
</dbReference>
<dbReference type="Gene3D" id="2.80.10.50">
    <property type="match status" value="2"/>
</dbReference>
<dbReference type="SMART" id="SM00458">
    <property type="entry name" value="RICIN"/>
    <property type="match status" value="1"/>
</dbReference>
<dbReference type="EMBL" id="LLZH01000326">
    <property type="protein sequence ID" value="KUL23960.1"/>
    <property type="molecule type" value="Genomic_DNA"/>
</dbReference>
<dbReference type="SUPFAM" id="SSF50370">
    <property type="entry name" value="Ricin B-like lectins"/>
    <property type="match status" value="1"/>
</dbReference>
<evidence type="ECO:0000256" key="1">
    <source>
        <dbReference type="ARBA" id="ARBA00005382"/>
    </source>
</evidence>
<dbReference type="SUPFAM" id="SSF51445">
    <property type="entry name" value="(Trans)glycosidases"/>
    <property type="match status" value="1"/>
</dbReference>
<keyword evidence="4" id="KW-0326">Glycosidase</keyword>
<evidence type="ECO:0000256" key="3">
    <source>
        <dbReference type="ARBA" id="ARBA00022801"/>
    </source>
</evidence>
<evidence type="ECO:0000256" key="4">
    <source>
        <dbReference type="RuleBase" id="RU361188"/>
    </source>
</evidence>
<dbReference type="InterPro" id="IPR013780">
    <property type="entry name" value="Glyco_hydro_b"/>
</dbReference>
<keyword evidence="8" id="KW-1185">Reference proteome</keyword>
<keyword evidence="2 5" id="KW-0732">Signal</keyword>
<dbReference type="GO" id="GO:0004348">
    <property type="term" value="F:glucosylceramidase activity"/>
    <property type="evidence" value="ECO:0007669"/>
    <property type="project" value="InterPro"/>
</dbReference>
<dbReference type="Pfam" id="PF02055">
    <property type="entry name" value="Glyco_hydro_30"/>
    <property type="match status" value="1"/>
</dbReference>
<dbReference type="PANTHER" id="PTHR11069">
    <property type="entry name" value="GLUCOSYLCERAMIDASE"/>
    <property type="match status" value="1"/>
</dbReference>
<dbReference type="OrthoDB" id="9806701at2"/>
<protein>
    <submittedName>
        <fullName evidence="7">Glycosyl hydrolase</fullName>
    </submittedName>
</protein>
<dbReference type="RefSeq" id="WP_067705759.1">
    <property type="nucleotide sequence ID" value="NZ_LLZH01000326.1"/>
</dbReference>
<dbReference type="GO" id="GO:0006680">
    <property type="term" value="P:glucosylceramide catabolic process"/>
    <property type="evidence" value="ECO:0007669"/>
    <property type="project" value="TreeGrafter"/>
</dbReference>
<feature type="chain" id="PRO_5007097585" evidence="5">
    <location>
        <begin position="28"/>
        <end position="620"/>
    </location>
</feature>
<dbReference type="GO" id="GO:0016020">
    <property type="term" value="C:membrane"/>
    <property type="evidence" value="ECO:0007669"/>
    <property type="project" value="GOC"/>
</dbReference>
<dbReference type="Gene3D" id="3.20.20.80">
    <property type="entry name" value="Glycosidases"/>
    <property type="match status" value="1"/>
</dbReference>
<evidence type="ECO:0000259" key="6">
    <source>
        <dbReference type="SMART" id="SM00458"/>
    </source>
</evidence>
<dbReference type="InterPro" id="IPR035992">
    <property type="entry name" value="Ricin_B-like_lectins"/>
</dbReference>
<dbReference type="CDD" id="cd23451">
    <property type="entry name" value="beta-trefoil_Ricin_laminarinase"/>
    <property type="match status" value="1"/>
</dbReference>
<evidence type="ECO:0000313" key="7">
    <source>
        <dbReference type="EMBL" id="KUL23960.1"/>
    </source>
</evidence>
<dbReference type="PROSITE" id="PS50231">
    <property type="entry name" value="RICIN_B_LECTIN"/>
    <property type="match status" value="1"/>
</dbReference>
<dbReference type="PRINTS" id="PR00843">
    <property type="entry name" value="GLHYDRLASE30"/>
</dbReference>
<dbReference type="InterPro" id="IPR033452">
    <property type="entry name" value="GH30_C"/>
</dbReference>
<feature type="signal peptide" evidence="5">
    <location>
        <begin position="1"/>
        <end position="27"/>
    </location>
</feature>
<evidence type="ECO:0000256" key="2">
    <source>
        <dbReference type="ARBA" id="ARBA00022729"/>
    </source>
</evidence>
<gene>
    <name evidence="7" type="ORF">ADL15_44915</name>
</gene>
<evidence type="ECO:0000256" key="5">
    <source>
        <dbReference type="SAM" id="SignalP"/>
    </source>
</evidence>
<accession>A0A101JBY9</accession>
<name>A0A101JBY9_9ACTN</name>
<comment type="caution">
    <text evidence="7">The sequence shown here is derived from an EMBL/GenBank/DDBJ whole genome shotgun (WGS) entry which is preliminary data.</text>
</comment>
<dbReference type="Gene3D" id="2.60.40.1180">
    <property type="entry name" value="Golgi alpha-mannosidase II"/>
    <property type="match status" value="1"/>
</dbReference>
<dbReference type="AlphaFoldDB" id="A0A101JBY9"/>
<dbReference type="Pfam" id="PF17189">
    <property type="entry name" value="Glyco_hydro_30C"/>
    <property type="match status" value="1"/>
</dbReference>
<feature type="domain" description="Ricin B lectin" evidence="6">
    <location>
        <begin position="498"/>
        <end position="620"/>
    </location>
</feature>
<reference evidence="7 8" key="1">
    <citation type="submission" date="2015-10" db="EMBL/GenBank/DDBJ databases">
        <authorList>
            <person name="Gilbert D.G."/>
        </authorList>
    </citation>
    <scope>NUCLEOTIDE SEQUENCE [LARGE SCALE GENOMIC DNA]</scope>
    <source>
        <strain evidence="7 8">NRRL B-16712</strain>
    </source>
</reference>
<comment type="similarity">
    <text evidence="1 4">Belongs to the glycosyl hydrolase 30 family.</text>
</comment>
<sequence>MTRPRTAGLLAGLLATAGLLVPHATQAAPAASVQAWFSSESRTAGYEPKNANWYSSPATGLAGTPYQLSKQADIATAAAGGTATIAVDTTQKFQTVLGVGSSLEESTIFNLARMSPAGRTNALRALVDPSAGAGFNVTRITFGTSDFTSHDFYTYDDGAADPSLSRFSIQRDIDYKIISTLREALAINPNLKIFASAWSAPGWMKSSNAIITGSLLDQYVPTLATYYRKAIQAYAAQGIPIYGLTLQNEPLFEPADYPGMRVTADQERRLAIALRTELTNNGLGATKIWAFDHNFSEGPSYAQGVLTNDARSSVDGVAFHDYAGEPSAMATVKAQFPDKDVLMTERSVWGTAGADRVAQYFRNQSTLYEGWVSMLDQNRSPERWSGSPDPTMLVQSTSNPDTFWKTPDYNMIAQFSKFVQPGAKRVATGYGSTGTVTNVAFANPDNSLVTVVVNQTAANQSFTVRAGARQFTSTLPAKTTGTYVWAGAGDAGAAPTRSGPITGLGGKCADVAGAASTNGTAVQLYTCNGSAAQTWTVGSDNTVRALGKCLDVNAASSTNGTKVQIYDCNGTTAQQWSAGTDGTLRSLGKCLDVTGPSTADGTKLQIWDCFAGDNQRWTLP</sequence>
<dbReference type="InterPro" id="IPR000772">
    <property type="entry name" value="Ricin_B_lectin"/>
</dbReference>